<dbReference type="SMART" id="SM00347">
    <property type="entry name" value="HTH_MARR"/>
    <property type="match status" value="1"/>
</dbReference>
<dbReference type="InterPro" id="IPR036390">
    <property type="entry name" value="WH_DNA-bd_sf"/>
</dbReference>
<proteinExistence type="predicted"/>
<evidence type="ECO:0000313" key="3">
    <source>
        <dbReference type="Proteomes" id="UP000595703"/>
    </source>
</evidence>
<gene>
    <name evidence="2" type="ORF">RVR_1095</name>
</gene>
<name>A0A7U3VLX2_9ACTN</name>
<dbReference type="EMBL" id="AP018365">
    <property type="protein sequence ID" value="BBA95990.1"/>
    <property type="molecule type" value="Genomic_DNA"/>
</dbReference>
<dbReference type="KEGG" id="arev:RVR_1095"/>
<reference evidence="2 3" key="1">
    <citation type="journal article" date="2010" name="J. Bacteriol.">
        <title>Biochemical characterization of a novel indole prenyltransferase from Streptomyces sp. SN-593.</title>
        <authorList>
            <person name="Takahashi S."/>
            <person name="Takagi H."/>
            <person name="Toyoda A."/>
            <person name="Uramoto M."/>
            <person name="Nogawa T."/>
            <person name="Ueki M."/>
            <person name="Sakaki Y."/>
            <person name="Osada H."/>
        </authorList>
    </citation>
    <scope>NUCLEOTIDE SEQUENCE [LARGE SCALE GENOMIC DNA]</scope>
    <source>
        <strain evidence="2 3">SN-593</strain>
    </source>
</reference>
<dbReference type="InterPro" id="IPR039422">
    <property type="entry name" value="MarR/SlyA-like"/>
</dbReference>
<dbReference type="RefSeq" id="WP_202232489.1">
    <property type="nucleotide sequence ID" value="NZ_AP018365.1"/>
</dbReference>
<dbReference type="PANTHER" id="PTHR33164:SF43">
    <property type="entry name" value="HTH-TYPE TRANSCRIPTIONAL REPRESSOR YETL"/>
    <property type="match status" value="1"/>
</dbReference>
<dbReference type="GO" id="GO:0006950">
    <property type="term" value="P:response to stress"/>
    <property type="evidence" value="ECO:0007669"/>
    <property type="project" value="TreeGrafter"/>
</dbReference>
<accession>A0A7U3VLX2</accession>
<evidence type="ECO:0000313" key="2">
    <source>
        <dbReference type="EMBL" id="BBA95990.1"/>
    </source>
</evidence>
<dbReference type="AlphaFoldDB" id="A0A7U3VLX2"/>
<evidence type="ECO:0000259" key="1">
    <source>
        <dbReference type="PROSITE" id="PS50995"/>
    </source>
</evidence>
<dbReference type="PROSITE" id="PS50995">
    <property type="entry name" value="HTH_MARR_2"/>
    <property type="match status" value="1"/>
</dbReference>
<dbReference type="InterPro" id="IPR000835">
    <property type="entry name" value="HTH_MarR-typ"/>
</dbReference>
<reference evidence="2 3" key="4">
    <citation type="journal article" date="2020" name="Sci. Rep.">
        <title>beta-carboline chemical signals induce reveromycin production through a LuxR family regulator in Streptomyces sp. SN-593.</title>
        <authorList>
            <person name="Panthee S."/>
            <person name="Kito N."/>
            <person name="Hayashi T."/>
            <person name="Shimizu T."/>
            <person name="Ishikawa J."/>
            <person name="Hamamoto H."/>
            <person name="Osada H."/>
            <person name="Takahashi S."/>
        </authorList>
    </citation>
    <scope>NUCLEOTIDE SEQUENCE [LARGE SCALE GENOMIC DNA]</scope>
    <source>
        <strain evidence="2 3">SN-593</strain>
    </source>
</reference>
<dbReference type="Gene3D" id="1.10.10.10">
    <property type="entry name" value="Winged helix-like DNA-binding domain superfamily/Winged helix DNA-binding domain"/>
    <property type="match status" value="1"/>
</dbReference>
<keyword evidence="3" id="KW-1185">Reference proteome</keyword>
<reference evidence="2 3" key="2">
    <citation type="journal article" date="2011" name="J. Antibiot.">
        <title>Furaquinocins I and J: novel polyketide isoprenoid hybrid compounds from Streptomyces reveromyceticus SN-593.</title>
        <authorList>
            <person name="Panthee S."/>
            <person name="Takahashi S."/>
            <person name="Takagi H."/>
            <person name="Nogawa T."/>
            <person name="Oowada E."/>
            <person name="Uramoto M."/>
            <person name="Osada H."/>
        </authorList>
    </citation>
    <scope>NUCLEOTIDE SEQUENCE [LARGE SCALE GENOMIC DNA]</scope>
    <source>
        <strain evidence="2 3">SN-593</strain>
    </source>
</reference>
<dbReference type="GO" id="GO:0003700">
    <property type="term" value="F:DNA-binding transcription factor activity"/>
    <property type="evidence" value="ECO:0007669"/>
    <property type="project" value="InterPro"/>
</dbReference>
<protein>
    <submittedName>
        <fullName evidence="2">Putative MarR family transcriptional regulator</fullName>
    </submittedName>
</protein>
<dbReference type="PANTHER" id="PTHR33164">
    <property type="entry name" value="TRANSCRIPTIONAL REGULATOR, MARR FAMILY"/>
    <property type="match status" value="1"/>
</dbReference>
<reference evidence="2 3" key="3">
    <citation type="journal article" date="2011" name="Nat. Chem. Biol.">
        <title>Reveromycin A biosynthesis uses RevG and RevJ for stereospecific spiroacetal formation.</title>
        <authorList>
            <person name="Takahashi S."/>
            <person name="Toyoda A."/>
            <person name="Sekiyama Y."/>
            <person name="Takagi H."/>
            <person name="Nogawa T."/>
            <person name="Uramoto M."/>
            <person name="Suzuki R."/>
            <person name="Koshino H."/>
            <person name="Kumano T."/>
            <person name="Panthee S."/>
            <person name="Dairi T."/>
            <person name="Ishikawa J."/>
            <person name="Ikeda H."/>
            <person name="Sakaki Y."/>
            <person name="Osada H."/>
        </authorList>
    </citation>
    <scope>NUCLEOTIDE SEQUENCE [LARGE SCALE GENOMIC DNA]</scope>
    <source>
        <strain evidence="2 3">SN-593</strain>
    </source>
</reference>
<dbReference type="SUPFAM" id="SSF46785">
    <property type="entry name" value="Winged helix' DNA-binding domain"/>
    <property type="match status" value="1"/>
</dbReference>
<dbReference type="Pfam" id="PF12802">
    <property type="entry name" value="MarR_2"/>
    <property type="match status" value="1"/>
</dbReference>
<dbReference type="InterPro" id="IPR036388">
    <property type="entry name" value="WH-like_DNA-bd_sf"/>
</dbReference>
<sequence length="153" mass="16717">MGHYSARLLAFVKRAEQATQQAKEQVLREYGITPAQQAALTILSDHDGITSAELARQCQVTPQTMNSTVGRMAARGLVERTPHPMHGTLIEIRLTPQGRDLFERADARVSELDRDLAADLSPAELGTLKTLLTRVTETAPRAAAPRTEHTPAP</sequence>
<dbReference type="Proteomes" id="UP000595703">
    <property type="component" value="Chromosome"/>
</dbReference>
<feature type="domain" description="HTH marR-type" evidence="1">
    <location>
        <begin position="5"/>
        <end position="137"/>
    </location>
</feature>
<organism evidence="2 3">
    <name type="scientific">Actinacidiphila reveromycinica</name>
    <dbReference type="NCBI Taxonomy" id="659352"/>
    <lineage>
        <taxon>Bacteria</taxon>
        <taxon>Bacillati</taxon>
        <taxon>Actinomycetota</taxon>
        <taxon>Actinomycetes</taxon>
        <taxon>Kitasatosporales</taxon>
        <taxon>Streptomycetaceae</taxon>
        <taxon>Actinacidiphila</taxon>
    </lineage>
</organism>